<sequence length="575" mass="64252">MLFSSKAGILPTPNSPKINSKNPNDYVKSSNYPIPFQAVNIAESFNINCQPTWDINVALKAVKFRAEWDLSGQVYSNSPNTDAFPKAVVSSLATYNLIQPVWNSSFNGKKLCIKIEWKISESLSHNIAENTTFGGQNSTIYTSNSQENSPLNCSTPFQPSTSSFQVDSGYKSSNISDMHNYSQVYYSPVYSRPNYHVNIDSKMRNSTTPRTNLFNSRRKPLDGQDIYIPQSKNNVNCPQDGRKISKSENSKLYSQSSKQQQSHASDKAEVTSIQSHATEIVPEINLNGDSNVDNSVIHDHSNSSIESSTSQSANIPTTTLLSHNPPDKPLPQSVPDDTILSVPPSLPSKPLSPIETPPLITPQSSQPASQTPPTPFQPPLPILTSDVPNTNPSLNSHQSKSSESPKYTLSNKSTDRDIILIRDPEVDPMNCKYVSKPKILPKTGKRKIFLDQKLDAGRMDISGKCRFCGQSVSSCYADFHILTCQSFDESEVNQFYEEMAKLLSVGDNYDIQSIALNYCLYELHTAEYDINEFFDLKSFKTFITEIELFLDKRVATMFNKLGYTNSRRFNILKYP</sequence>
<feature type="compositionally biased region" description="Low complexity" evidence="1">
    <location>
        <begin position="340"/>
        <end position="353"/>
    </location>
</feature>
<name>A0A7D9DSL1_PARCT</name>
<evidence type="ECO:0000256" key="1">
    <source>
        <dbReference type="SAM" id="MobiDB-lite"/>
    </source>
</evidence>
<feature type="compositionally biased region" description="Pro residues" evidence="1">
    <location>
        <begin position="370"/>
        <end position="381"/>
    </location>
</feature>
<dbReference type="AlphaFoldDB" id="A0A7D9DSL1"/>
<feature type="compositionally biased region" description="Polar residues" evidence="1">
    <location>
        <begin position="204"/>
        <end position="215"/>
    </location>
</feature>
<organism evidence="2 3">
    <name type="scientific">Paramuricea clavata</name>
    <name type="common">Red gorgonian</name>
    <name type="synonym">Violescent sea-whip</name>
    <dbReference type="NCBI Taxonomy" id="317549"/>
    <lineage>
        <taxon>Eukaryota</taxon>
        <taxon>Metazoa</taxon>
        <taxon>Cnidaria</taxon>
        <taxon>Anthozoa</taxon>
        <taxon>Octocorallia</taxon>
        <taxon>Malacalcyonacea</taxon>
        <taxon>Plexauridae</taxon>
        <taxon>Paramuricea</taxon>
    </lineage>
</organism>
<dbReference type="Proteomes" id="UP001152795">
    <property type="component" value="Unassembled WGS sequence"/>
</dbReference>
<dbReference type="EMBL" id="CACRXK020001650">
    <property type="protein sequence ID" value="CAB3990388.1"/>
    <property type="molecule type" value="Genomic_DNA"/>
</dbReference>
<evidence type="ECO:0000313" key="3">
    <source>
        <dbReference type="Proteomes" id="UP001152795"/>
    </source>
</evidence>
<feature type="compositionally biased region" description="Basic and acidic residues" evidence="1">
    <location>
        <begin position="240"/>
        <end position="249"/>
    </location>
</feature>
<feature type="compositionally biased region" description="Polar residues" evidence="1">
    <location>
        <begin position="313"/>
        <end position="322"/>
    </location>
</feature>
<feature type="region of interest" description="Disordered" evidence="1">
    <location>
        <begin position="200"/>
        <end position="410"/>
    </location>
</feature>
<gene>
    <name evidence="2" type="ORF">PACLA_8A045960</name>
</gene>
<feature type="compositionally biased region" description="Polar residues" evidence="1">
    <location>
        <begin position="386"/>
        <end position="410"/>
    </location>
</feature>
<evidence type="ECO:0000313" key="2">
    <source>
        <dbReference type="EMBL" id="CAB3990388.1"/>
    </source>
</evidence>
<accession>A0A7D9DSL1</accession>
<protein>
    <submittedName>
        <fullName evidence="2">Uncharacterized protein</fullName>
    </submittedName>
</protein>
<feature type="compositionally biased region" description="Low complexity" evidence="1">
    <location>
        <begin position="302"/>
        <end position="312"/>
    </location>
</feature>
<comment type="caution">
    <text evidence="2">The sequence shown here is derived from an EMBL/GenBank/DDBJ whole genome shotgun (WGS) entry which is preliminary data.</text>
</comment>
<keyword evidence="3" id="KW-1185">Reference proteome</keyword>
<proteinExistence type="predicted"/>
<reference evidence="2" key="1">
    <citation type="submission" date="2020-04" db="EMBL/GenBank/DDBJ databases">
        <authorList>
            <person name="Alioto T."/>
            <person name="Alioto T."/>
            <person name="Gomez Garrido J."/>
        </authorList>
    </citation>
    <scope>NUCLEOTIDE SEQUENCE</scope>
    <source>
        <strain evidence="2">A484AB</strain>
    </source>
</reference>